<proteinExistence type="predicted"/>
<dbReference type="Proteomes" id="UP001501265">
    <property type="component" value="Unassembled WGS sequence"/>
</dbReference>
<protein>
    <submittedName>
        <fullName evidence="1">Uncharacterized protein</fullName>
    </submittedName>
</protein>
<dbReference type="RefSeq" id="WP_345621505.1">
    <property type="nucleotide sequence ID" value="NZ_BAABIG010000041.1"/>
</dbReference>
<dbReference type="EMBL" id="BAABIG010000041">
    <property type="protein sequence ID" value="GAA4807706.1"/>
    <property type="molecule type" value="Genomic_DNA"/>
</dbReference>
<evidence type="ECO:0000313" key="1">
    <source>
        <dbReference type="EMBL" id="GAA4807706.1"/>
    </source>
</evidence>
<keyword evidence="2" id="KW-1185">Reference proteome</keyword>
<organism evidence="1 2">
    <name type="scientific">Streptomyces ziwulingensis</name>
    <dbReference type="NCBI Taxonomy" id="1045501"/>
    <lineage>
        <taxon>Bacteria</taxon>
        <taxon>Bacillati</taxon>
        <taxon>Actinomycetota</taxon>
        <taxon>Actinomycetes</taxon>
        <taxon>Kitasatosporales</taxon>
        <taxon>Streptomycetaceae</taxon>
        <taxon>Streptomyces</taxon>
    </lineage>
</organism>
<evidence type="ECO:0000313" key="2">
    <source>
        <dbReference type="Proteomes" id="UP001501265"/>
    </source>
</evidence>
<sequence>MLPRLLEPLSRFMSPVALLRRMSHDVTRHEAHLARELARLAEEAGRHRFSRRSRVFHHVTRQVQPEGWVYLITLHPREYRGVPLSVLRRLASAHAFAGEASPTLKDGVTLRSLPAAGSA</sequence>
<comment type="caution">
    <text evidence="1">The sequence shown here is derived from an EMBL/GenBank/DDBJ whole genome shotgun (WGS) entry which is preliminary data.</text>
</comment>
<accession>A0ABP9CH38</accession>
<name>A0ABP9CH38_9ACTN</name>
<reference evidence="2" key="1">
    <citation type="journal article" date="2019" name="Int. J. Syst. Evol. Microbiol.">
        <title>The Global Catalogue of Microorganisms (GCM) 10K type strain sequencing project: providing services to taxonomists for standard genome sequencing and annotation.</title>
        <authorList>
            <consortium name="The Broad Institute Genomics Platform"/>
            <consortium name="The Broad Institute Genome Sequencing Center for Infectious Disease"/>
            <person name="Wu L."/>
            <person name="Ma J."/>
        </authorList>
    </citation>
    <scope>NUCLEOTIDE SEQUENCE [LARGE SCALE GENOMIC DNA]</scope>
    <source>
        <strain evidence="2">JCM 18081</strain>
    </source>
</reference>
<gene>
    <name evidence="1" type="ORF">GCM10023220_42520</name>
</gene>